<evidence type="ECO:0000313" key="3">
    <source>
        <dbReference type="WBParaSite" id="TCONS_00003228.p1"/>
    </source>
</evidence>
<reference evidence="2" key="1">
    <citation type="submission" date="2015-08" db="UniProtKB">
        <authorList>
            <consortium name="WormBaseParasite"/>
        </authorList>
    </citation>
    <scope>IDENTIFICATION</scope>
</reference>
<evidence type="ECO:0000313" key="1">
    <source>
        <dbReference type="Proteomes" id="UP000035681"/>
    </source>
</evidence>
<evidence type="ECO:0000313" key="2">
    <source>
        <dbReference type="WBParaSite" id="SSTP_0001029300.1"/>
    </source>
</evidence>
<sequence length="188" mass="21831">MVISILINISYNYEWDSEREAAARFLTGKIFGAVMNYDVQKTLLLKNTLNLSRLRKQNLGRFNKNVLKYKWNGISRKKHINENNGIGHLKTKADSFKYINDNKRKKFGSFKPYTPKKNNTFSEKNKSSNSFFINSISIPKQKLIKVEASPFIRELPFEDHDLEIIAPHIAGIKTLIVNQPLQLKKPNY</sequence>
<dbReference type="WBParaSite" id="SSTP_0001029300.1">
    <property type="protein sequence ID" value="SSTP_0001029300.1"/>
    <property type="gene ID" value="SSTP_0001029300"/>
</dbReference>
<name>A0A0K0ELE9_STRER</name>
<protein>
    <submittedName>
        <fullName evidence="2 3">Uncharacterized protein</fullName>
    </submittedName>
</protein>
<keyword evidence="1" id="KW-1185">Reference proteome</keyword>
<dbReference type="Proteomes" id="UP000035681">
    <property type="component" value="Unplaced"/>
</dbReference>
<dbReference type="AlphaFoldDB" id="A0A0K0ELE9"/>
<dbReference type="WBParaSite" id="TCONS_00003228.p1">
    <property type="protein sequence ID" value="TCONS_00003228.p1"/>
    <property type="gene ID" value="XLOC_002971"/>
</dbReference>
<organism evidence="2">
    <name type="scientific">Strongyloides stercoralis</name>
    <name type="common">Threadworm</name>
    <dbReference type="NCBI Taxonomy" id="6248"/>
    <lineage>
        <taxon>Eukaryota</taxon>
        <taxon>Metazoa</taxon>
        <taxon>Ecdysozoa</taxon>
        <taxon>Nematoda</taxon>
        <taxon>Chromadorea</taxon>
        <taxon>Rhabditida</taxon>
        <taxon>Tylenchina</taxon>
        <taxon>Panagrolaimomorpha</taxon>
        <taxon>Strongyloidoidea</taxon>
        <taxon>Strongyloididae</taxon>
        <taxon>Strongyloides</taxon>
    </lineage>
</organism>
<proteinExistence type="predicted"/>
<accession>A0A0K0ELE9</accession>